<keyword evidence="9" id="KW-1185">Reference proteome</keyword>
<feature type="transmembrane region" description="Helical" evidence="6">
    <location>
        <begin position="57"/>
        <end position="75"/>
    </location>
</feature>
<dbReference type="AlphaFoldDB" id="A0AAW1NWB3"/>
<accession>A0AAW1NWB3</accession>
<dbReference type="InterPro" id="IPR004853">
    <property type="entry name" value="Sugar_P_trans_dom"/>
</dbReference>
<evidence type="ECO:0000256" key="6">
    <source>
        <dbReference type="SAM" id="Phobius"/>
    </source>
</evidence>
<evidence type="ECO:0000256" key="1">
    <source>
        <dbReference type="ARBA" id="ARBA00004141"/>
    </source>
</evidence>
<feature type="transmembrane region" description="Helical" evidence="6">
    <location>
        <begin position="229"/>
        <end position="251"/>
    </location>
</feature>
<keyword evidence="2 6" id="KW-0812">Transmembrane</keyword>
<evidence type="ECO:0000256" key="5">
    <source>
        <dbReference type="SAM" id="MobiDB-lite"/>
    </source>
</evidence>
<dbReference type="Proteomes" id="UP001465755">
    <property type="component" value="Unassembled WGS sequence"/>
</dbReference>
<evidence type="ECO:0000256" key="2">
    <source>
        <dbReference type="ARBA" id="ARBA00022692"/>
    </source>
</evidence>
<dbReference type="Pfam" id="PF03151">
    <property type="entry name" value="TPT"/>
    <property type="match status" value="1"/>
</dbReference>
<dbReference type="InterPro" id="IPR050186">
    <property type="entry name" value="TPT_transporter"/>
</dbReference>
<dbReference type="EMBL" id="JALJOQ010000109">
    <property type="protein sequence ID" value="KAK9797084.1"/>
    <property type="molecule type" value="Genomic_DNA"/>
</dbReference>
<proteinExistence type="predicted"/>
<feature type="transmembrane region" description="Helical" evidence="6">
    <location>
        <begin position="198"/>
        <end position="217"/>
    </location>
</feature>
<evidence type="ECO:0000256" key="3">
    <source>
        <dbReference type="ARBA" id="ARBA00022989"/>
    </source>
</evidence>
<dbReference type="PANTHER" id="PTHR11132">
    <property type="entry name" value="SOLUTE CARRIER FAMILY 35"/>
    <property type="match status" value="1"/>
</dbReference>
<feature type="domain" description="Sugar phosphate transporter" evidence="7">
    <location>
        <begin position="67"/>
        <end position="345"/>
    </location>
</feature>
<reference evidence="8 9" key="1">
    <citation type="journal article" date="2024" name="Nat. Commun.">
        <title>Phylogenomics reveals the evolutionary origins of lichenization in chlorophyte algae.</title>
        <authorList>
            <person name="Puginier C."/>
            <person name="Libourel C."/>
            <person name="Otte J."/>
            <person name="Skaloud P."/>
            <person name="Haon M."/>
            <person name="Grisel S."/>
            <person name="Petersen M."/>
            <person name="Berrin J.G."/>
            <person name="Delaux P.M."/>
            <person name="Dal Grande F."/>
            <person name="Keller J."/>
        </authorList>
    </citation>
    <scope>NUCLEOTIDE SEQUENCE [LARGE SCALE GENOMIC DNA]</scope>
    <source>
        <strain evidence="8 9">SAG 2036</strain>
    </source>
</reference>
<feature type="transmembrane region" description="Helical" evidence="6">
    <location>
        <begin position="122"/>
        <end position="143"/>
    </location>
</feature>
<keyword evidence="4 6" id="KW-0472">Membrane</keyword>
<comment type="subcellular location">
    <subcellularLocation>
        <location evidence="1">Membrane</location>
        <topology evidence="1">Multi-pass membrane protein</topology>
    </subcellularLocation>
</comment>
<evidence type="ECO:0000259" key="7">
    <source>
        <dbReference type="Pfam" id="PF03151"/>
    </source>
</evidence>
<organism evidence="8 9">
    <name type="scientific">Symbiochloris irregularis</name>
    <dbReference type="NCBI Taxonomy" id="706552"/>
    <lineage>
        <taxon>Eukaryota</taxon>
        <taxon>Viridiplantae</taxon>
        <taxon>Chlorophyta</taxon>
        <taxon>core chlorophytes</taxon>
        <taxon>Trebouxiophyceae</taxon>
        <taxon>Trebouxiales</taxon>
        <taxon>Trebouxiaceae</taxon>
        <taxon>Symbiochloris</taxon>
    </lineage>
</organism>
<comment type="caution">
    <text evidence="8">The sequence shown here is derived from an EMBL/GenBank/DDBJ whole genome shotgun (WGS) entry which is preliminary data.</text>
</comment>
<name>A0AAW1NWB3_9CHLO</name>
<protein>
    <recommendedName>
        <fullName evidence="7">Sugar phosphate transporter domain-containing protein</fullName>
    </recommendedName>
</protein>
<keyword evidence="3 6" id="KW-1133">Transmembrane helix</keyword>
<feature type="compositionally biased region" description="Low complexity" evidence="5">
    <location>
        <begin position="37"/>
        <end position="48"/>
    </location>
</feature>
<evidence type="ECO:0000313" key="8">
    <source>
        <dbReference type="EMBL" id="KAK9797084.1"/>
    </source>
</evidence>
<feature type="transmembrane region" description="Helical" evidence="6">
    <location>
        <begin position="87"/>
        <end position="110"/>
    </location>
</feature>
<gene>
    <name evidence="8" type="ORF">WJX73_006121</name>
</gene>
<evidence type="ECO:0000313" key="9">
    <source>
        <dbReference type="Proteomes" id="UP001465755"/>
    </source>
</evidence>
<feature type="region of interest" description="Disordered" evidence="5">
    <location>
        <begin position="20"/>
        <end position="48"/>
    </location>
</feature>
<evidence type="ECO:0000256" key="4">
    <source>
        <dbReference type="ARBA" id="ARBA00023136"/>
    </source>
</evidence>
<dbReference type="GO" id="GO:0016020">
    <property type="term" value="C:membrane"/>
    <property type="evidence" value="ECO:0007669"/>
    <property type="project" value="UniProtKB-SubCell"/>
</dbReference>
<feature type="transmembrane region" description="Helical" evidence="6">
    <location>
        <begin position="329"/>
        <end position="348"/>
    </location>
</feature>
<sequence>MRNLYPGVSFQALTRHSNEGNEAPDIKAFSSPPRPLPRTLSRTRSAPPRAASSVAEALGAAVLYGAAAISMNFINKASLRVYPLPQTLLLLQMGATLLVLLTLQMSRWVIIPPLVPRKAWALLPLTLLFISNVALALVGLQTLDIPMYNTLKRLTPVLVLAAKAAITRKAPECDIASSVLLIVGGCLVAGLGDFSFDLKGYICALASVTLQASYLLLVERSGAEKGVGVAELLVYNAVLSMPFLLVAVVGMGELVQIIPLAHAALASLGAWSCFWLLTANSLLGMLLNYSLFLCTVHNSALTTTIVGVLKGVVATTLGFFLLGGVPVHLLNVAGIAINTTGGTWYTAIKYRKRRRLMQQQALPVVIMSSSPGDALAQHHKAKASPGAMTPALHGDMHDAENPRSSKEAIAAVISTLRLHKNDSAQSLEHMVRQL</sequence>